<dbReference type="AlphaFoldDB" id="A0A1A8X2Y1"/>
<keyword evidence="4" id="KW-1185">Reference proteome</keyword>
<dbReference type="EMBL" id="FLQW01005414">
    <property type="protein sequence ID" value="SBS98970.1"/>
    <property type="molecule type" value="Genomic_DNA"/>
</dbReference>
<reference evidence="3" key="1">
    <citation type="submission" date="2016-05" db="EMBL/GenBank/DDBJ databases">
        <authorList>
            <person name="Naeem Raeece"/>
        </authorList>
    </citation>
    <scope>NUCLEOTIDE SEQUENCE [LARGE SCALE GENOMIC DNA]</scope>
</reference>
<dbReference type="Proteomes" id="UP000078597">
    <property type="component" value="Unassembled WGS sequence"/>
</dbReference>
<evidence type="ECO:0000313" key="2">
    <source>
        <dbReference type="EMBL" id="SCO93053.1"/>
    </source>
</evidence>
<accession>A0A1A8X2Y1</accession>
<evidence type="ECO:0000313" key="1">
    <source>
        <dbReference type="EMBL" id="SBS98970.1"/>
    </source>
</evidence>
<protein>
    <submittedName>
        <fullName evidence="1">Uncharacterized protein</fullName>
    </submittedName>
</protein>
<organism evidence="1 3">
    <name type="scientific">Plasmodium malariae</name>
    <dbReference type="NCBI Taxonomy" id="5858"/>
    <lineage>
        <taxon>Eukaryota</taxon>
        <taxon>Sar</taxon>
        <taxon>Alveolata</taxon>
        <taxon>Apicomplexa</taxon>
        <taxon>Aconoidasida</taxon>
        <taxon>Haemosporida</taxon>
        <taxon>Plasmodiidae</taxon>
        <taxon>Plasmodium</taxon>
        <taxon>Plasmodium (Plasmodium)</taxon>
    </lineage>
</organism>
<dbReference type="Proteomes" id="UP000219813">
    <property type="component" value="Chromosome 11"/>
</dbReference>
<evidence type="ECO:0000313" key="3">
    <source>
        <dbReference type="Proteomes" id="UP000078597"/>
    </source>
</evidence>
<name>A0A1A8X2Y1_PLAMA</name>
<dbReference type="GeneID" id="39869764"/>
<gene>
    <name evidence="2" type="primary">PmUG01_11030400</name>
    <name evidence="1" type="ORF">PMALA_066380</name>
    <name evidence="2" type="ORF">PMUG01_11030400</name>
</gene>
<dbReference type="RefSeq" id="XP_028862493.1">
    <property type="nucleotide sequence ID" value="XM_029005956.1"/>
</dbReference>
<evidence type="ECO:0000313" key="4">
    <source>
        <dbReference type="Proteomes" id="UP000219813"/>
    </source>
</evidence>
<proteinExistence type="predicted"/>
<sequence>MNKEPNKRYIHVYYVKKNDKYRRHGKRCEREKGYVTIEITRIDERKCPYRKRKNQELLQNDKTNEFLQSSIKNFSKKKKIKKTWTKILYDILHHTTNSINQKINSFLKFFVLHSDYFSRALNISRETLVQDSFKYFNSENARRMVNCTSSSMYEQKFHQTQITSAIPERRDSFHKFQILSNNIIPCNHLMGIFDKTEGSDKCYAKDIMTNLCDVKNKIQDKNIDQTNESFFINDKASSNETISMLDTSNEQNNLEKQNVKNFYISTVNRKTNAKNIRKISLIEISVDPQFFISQDFLTDLESYLTLNHCLLYVKKNKKELTEIHQNFFSILINVDEVKFLENKLSKSVLRHIVRRLNSLFKIPTNDICGVEFCLYLKNNDMCEAPNFSEKNMYTYSIIIFLNNKNTNFVEFPYCGLKIMTKTGNCLIYEHKKNVSNNNIFKFGMSEEKLFFLKINLKDHINLHMLIGRKHAKLKHDQLFEKNKMTYISPNKNNSKNNTLYSYNQYFNEFFPIPVPNNTNLMRNSYLCVKKNMDIINKQIIQLNTNSMRGLFLRAKQKGNYPPFFASSQC</sequence>
<dbReference type="OMA" id="TIEITRM"/>
<dbReference type="KEGG" id="pmal:PMUG01_11030400"/>
<dbReference type="VEuPathDB" id="PlasmoDB:PmUG01_11030400"/>
<reference evidence="2 4" key="3">
    <citation type="submission" date="2016-06" db="EMBL/GenBank/DDBJ databases">
        <authorList>
            <consortium name="Pathogen Informatics"/>
        </authorList>
    </citation>
    <scope>NUCLEOTIDE SEQUENCE [LARGE SCALE GENOMIC DNA]</scope>
</reference>
<dbReference type="EMBL" id="LT594632">
    <property type="protein sequence ID" value="SCO93053.1"/>
    <property type="molecule type" value="Genomic_DNA"/>
</dbReference>
<dbReference type="OrthoDB" id="375620at2759"/>
<reference evidence="1" key="2">
    <citation type="submission" date="2016-05" db="EMBL/GenBank/DDBJ databases">
        <authorList>
            <person name="Lavstsen T."/>
            <person name="Jespersen J.S."/>
        </authorList>
    </citation>
    <scope>NUCLEOTIDE SEQUENCE [LARGE SCALE GENOMIC DNA]</scope>
</reference>